<dbReference type="SUPFAM" id="SSF50891">
    <property type="entry name" value="Cyclophilin-like"/>
    <property type="match status" value="1"/>
</dbReference>
<dbReference type="PROSITE" id="PS50072">
    <property type="entry name" value="CSA_PPIASE_2"/>
    <property type="match status" value="1"/>
</dbReference>
<feature type="domain" description="PPIase cyclophilin-type" evidence="2">
    <location>
        <begin position="156"/>
        <end position="291"/>
    </location>
</feature>
<dbReference type="PANTHER" id="PTHR11071">
    <property type="entry name" value="PEPTIDYL-PROLYL CIS-TRANS ISOMERASE"/>
    <property type="match status" value="1"/>
</dbReference>
<evidence type="ECO:0000313" key="3">
    <source>
        <dbReference type="EMBL" id="EZA58581.1"/>
    </source>
</evidence>
<dbReference type="OMA" id="YTPFHRI"/>
<dbReference type="STRING" id="2015173.A0A026WSE8"/>
<accession>A0A026WSE8</accession>
<dbReference type="GO" id="GO:0006457">
    <property type="term" value="P:protein folding"/>
    <property type="evidence" value="ECO:0007669"/>
    <property type="project" value="TreeGrafter"/>
</dbReference>
<dbReference type="PRINTS" id="PR00153">
    <property type="entry name" value="CSAPPISMRASE"/>
</dbReference>
<dbReference type="GO" id="GO:0003755">
    <property type="term" value="F:peptidyl-prolyl cis-trans isomerase activity"/>
    <property type="evidence" value="ECO:0007669"/>
    <property type="project" value="InterPro"/>
</dbReference>
<dbReference type="GO" id="GO:0005737">
    <property type="term" value="C:cytoplasm"/>
    <property type="evidence" value="ECO:0007669"/>
    <property type="project" value="TreeGrafter"/>
</dbReference>
<evidence type="ECO:0000256" key="1">
    <source>
        <dbReference type="ARBA" id="ARBA00008315"/>
    </source>
</evidence>
<dbReference type="Pfam" id="PF13879">
    <property type="entry name" value="Hmw_CFAP97"/>
    <property type="match status" value="1"/>
</dbReference>
<keyword evidence="3" id="KW-0436">Ligase</keyword>
<dbReference type="InterPro" id="IPR029000">
    <property type="entry name" value="Cyclophilin-like_dom_sf"/>
</dbReference>
<dbReference type="InterPro" id="IPR002130">
    <property type="entry name" value="Cyclophilin-type_PPIase_dom"/>
</dbReference>
<dbReference type="EMBL" id="KK107119">
    <property type="protein sequence ID" value="EZA58581.1"/>
    <property type="molecule type" value="Genomic_DNA"/>
</dbReference>
<organism evidence="3 4">
    <name type="scientific">Ooceraea biroi</name>
    <name type="common">Clonal raider ant</name>
    <name type="synonym">Cerapachys biroi</name>
    <dbReference type="NCBI Taxonomy" id="2015173"/>
    <lineage>
        <taxon>Eukaryota</taxon>
        <taxon>Metazoa</taxon>
        <taxon>Ecdysozoa</taxon>
        <taxon>Arthropoda</taxon>
        <taxon>Hexapoda</taxon>
        <taxon>Insecta</taxon>
        <taxon>Pterygota</taxon>
        <taxon>Neoptera</taxon>
        <taxon>Endopterygota</taxon>
        <taxon>Hymenoptera</taxon>
        <taxon>Apocrita</taxon>
        <taxon>Aculeata</taxon>
        <taxon>Formicoidea</taxon>
        <taxon>Formicidae</taxon>
        <taxon>Dorylinae</taxon>
        <taxon>Ooceraea</taxon>
    </lineage>
</organism>
<dbReference type="GO" id="GO:0016018">
    <property type="term" value="F:cyclosporin A binding"/>
    <property type="evidence" value="ECO:0007669"/>
    <property type="project" value="TreeGrafter"/>
</dbReference>
<proteinExistence type="inferred from homology"/>
<evidence type="ECO:0000259" key="2">
    <source>
        <dbReference type="PROSITE" id="PS50072"/>
    </source>
</evidence>
<dbReference type="Pfam" id="PF00160">
    <property type="entry name" value="Pro_isomerase"/>
    <property type="match status" value="1"/>
</dbReference>
<dbReference type="AlphaFoldDB" id="A0A026WSE8"/>
<dbReference type="OrthoDB" id="193499at2759"/>
<dbReference type="Proteomes" id="UP000053097">
    <property type="component" value="Unassembled WGS sequence"/>
</dbReference>
<dbReference type="PANTHER" id="PTHR11071:SF561">
    <property type="entry name" value="PEPTIDYL-PROLYL CIS-TRANS ISOMERASE D-RELATED"/>
    <property type="match status" value="1"/>
</dbReference>
<keyword evidence="4" id="KW-1185">Reference proteome</keyword>
<name>A0A026WSE8_OOCBI</name>
<dbReference type="InterPro" id="IPR029488">
    <property type="entry name" value="Hmw/CFAP97"/>
</dbReference>
<sequence>MNNKKSKKSRKGRIVPKVDNKPPYFPVSAYLKAFKLQQDAVRVRNIDKENIKLLKKLNIVYRLGGHVDCWAPDFKYKTSFDDQDRRNNVIMRENKVMLKKIRQAESQYPARVFLKQWRSTHEAVEHRARFVSIIERLSTALDVRKQLAEKSQTKCFFDVGIKGENLNFGRIVFELYDSIVPRTCENFAAFCRGTNGLSNTPFHRIVSGYWCQGGDVTKFDGTGGTSIYGNSFEKENFQLRHTGPGVLSMCNNENDRNDSKFNLTFRRLETMDENNVVFGQVIGGMTNIYKVTLYTFIVNPNFAKMSNVTLAVWWQLI</sequence>
<gene>
    <name evidence="3" type="ORF">X777_14743</name>
</gene>
<reference evidence="3 4" key="1">
    <citation type="journal article" date="2014" name="Curr. Biol.">
        <title>The genome of the clonal raider ant Cerapachys biroi.</title>
        <authorList>
            <person name="Oxley P.R."/>
            <person name="Ji L."/>
            <person name="Fetter-Pruneda I."/>
            <person name="McKenzie S.K."/>
            <person name="Li C."/>
            <person name="Hu H."/>
            <person name="Zhang G."/>
            <person name="Kronauer D.J."/>
        </authorList>
    </citation>
    <scope>NUCLEOTIDE SEQUENCE [LARGE SCALE GENOMIC DNA]</scope>
</reference>
<dbReference type="Gene3D" id="2.40.100.10">
    <property type="entry name" value="Cyclophilin-like"/>
    <property type="match status" value="1"/>
</dbReference>
<comment type="similarity">
    <text evidence="1">Belongs to the CFAP97 family.</text>
</comment>
<evidence type="ECO:0000313" key="4">
    <source>
        <dbReference type="Proteomes" id="UP000053097"/>
    </source>
</evidence>
<dbReference type="GO" id="GO:0016874">
    <property type="term" value="F:ligase activity"/>
    <property type="evidence" value="ECO:0007669"/>
    <property type="project" value="UniProtKB-KW"/>
</dbReference>
<protein>
    <submittedName>
        <fullName evidence="3">E3 SUMO-protein ligase RanBP2</fullName>
    </submittedName>
</protein>